<dbReference type="EMBL" id="JARJCW010000025">
    <property type="protein sequence ID" value="KAJ7211586.1"/>
    <property type="molecule type" value="Genomic_DNA"/>
</dbReference>
<dbReference type="InterPro" id="IPR036291">
    <property type="entry name" value="NAD(P)-bd_dom_sf"/>
</dbReference>
<evidence type="ECO:0000313" key="4">
    <source>
        <dbReference type="Proteomes" id="UP001219525"/>
    </source>
</evidence>
<name>A0AAD6YCG8_9AGAR</name>
<evidence type="ECO:0000313" key="3">
    <source>
        <dbReference type="EMBL" id="KAJ7211586.1"/>
    </source>
</evidence>
<dbReference type="AlphaFoldDB" id="A0AAD6YCG8"/>
<gene>
    <name evidence="3" type="ORF">GGX14DRAFT_362564</name>
</gene>
<comment type="similarity">
    <text evidence="1">Belongs to the short-chain dehydrogenases/reductases (SDR) family.</text>
</comment>
<dbReference type="Pfam" id="PF00106">
    <property type="entry name" value="adh_short"/>
    <property type="match status" value="1"/>
</dbReference>
<comment type="caution">
    <text evidence="3">The sequence shown here is derived from an EMBL/GenBank/DDBJ whole genome shotgun (WGS) entry which is preliminary data.</text>
</comment>
<accession>A0AAD6YCG8</accession>
<evidence type="ECO:0008006" key="5">
    <source>
        <dbReference type="Google" id="ProtNLM"/>
    </source>
</evidence>
<dbReference type="GO" id="GO:0016491">
    <property type="term" value="F:oxidoreductase activity"/>
    <property type="evidence" value="ECO:0007669"/>
    <property type="project" value="UniProtKB-KW"/>
</dbReference>
<dbReference type="Gene3D" id="3.40.50.720">
    <property type="entry name" value="NAD(P)-binding Rossmann-like Domain"/>
    <property type="match status" value="1"/>
</dbReference>
<organism evidence="3 4">
    <name type="scientific">Mycena pura</name>
    <dbReference type="NCBI Taxonomy" id="153505"/>
    <lineage>
        <taxon>Eukaryota</taxon>
        <taxon>Fungi</taxon>
        <taxon>Dikarya</taxon>
        <taxon>Basidiomycota</taxon>
        <taxon>Agaricomycotina</taxon>
        <taxon>Agaricomycetes</taxon>
        <taxon>Agaricomycetidae</taxon>
        <taxon>Agaricales</taxon>
        <taxon>Marasmiineae</taxon>
        <taxon>Mycenaceae</taxon>
        <taxon>Mycena</taxon>
    </lineage>
</organism>
<reference evidence="3" key="1">
    <citation type="submission" date="2023-03" db="EMBL/GenBank/DDBJ databases">
        <title>Massive genome expansion in bonnet fungi (Mycena s.s.) driven by repeated elements and novel gene families across ecological guilds.</title>
        <authorList>
            <consortium name="Lawrence Berkeley National Laboratory"/>
            <person name="Harder C.B."/>
            <person name="Miyauchi S."/>
            <person name="Viragh M."/>
            <person name="Kuo A."/>
            <person name="Thoen E."/>
            <person name="Andreopoulos B."/>
            <person name="Lu D."/>
            <person name="Skrede I."/>
            <person name="Drula E."/>
            <person name="Henrissat B."/>
            <person name="Morin E."/>
            <person name="Kohler A."/>
            <person name="Barry K."/>
            <person name="LaButti K."/>
            <person name="Morin E."/>
            <person name="Salamov A."/>
            <person name="Lipzen A."/>
            <person name="Mereny Z."/>
            <person name="Hegedus B."/>
            <person name="Baldrian P."/>
            <person name="Stursova M."/>
            <person name="Weitz H."/>
            <person name="Taylor A."/>
            <person name="Grigoriev I.V."/>
            <person name="Nagy L.G."/>
            <person name="Martin F."/>
            <person name="Kauserud H."/>
        </authorList>
    </citation>
    <scope>NUCLEOTIDE SEQUENCE</scope>
    <source>
        <strain evidence="3">9144</strain>
    </source>
</reference>
<dbReference type="PANTHER" id="PTHR24320">
    <property type="entry name" value="RETINOL DEHYDROGENASE"/>
    <property type="match status" value="1"/>
</dbReference>
<protein>
    <recommendedName>
        <fullName evidence="5">NAD(P)-binding protein</fullName>
    </recommendedName>
</protein>
<dbReference type="InterPro" id="IPR002347">
    <property type="entry name" value="SDR_fam"/>
</dbReference>
<sequence length="152" mass="16324">MGVLLSVIDQNFFPPKATWTTADVPDLSSRVTLVTGANSGLGFETAKVLLRHNAKVYVACRSISKGEAARATLKNETGKEAILLPLGLSSLDSIKQAAAEFRRQESELHVLFNNAGVMACPNALLTHEGYDLQFVEDVASAGPSLSSYTYHL</sequence>
<dbReference type="PANTHER" id="PTHR24320:SF283">
    <property type="entry name" value="RETINOL DEHYDROGENASE 11"/>
    <property type="match status" value="1"/>
</dbReference>
<keyword evidence="2" id="KW-0560">Oxidoreductase</keyword>
<evidence type="ECO:0000256" key="1">
    <source>
        <dbReference type="ARBA" id="ARBA00006484"/>
    </source>
</evidence>
<dbReference type="Proteomes" id="UP001219525">
    <property type="component" value="Unassembled WGS sequence"/>
</dbReference>
<dbReference type="PRINTS" id="PR00081">
    <property type="entry name" value="GDHRDH"/>
</dbReference>
<dbReference type="SUPFAM" id="SSF51735">
    <property type="entry name" value="NAD(P)-binding Rossmann-fold domains"/>
    <property type="match status" value="1"/>
</dbReference>
<keyword evidence="4" id="KW-1185">Reference proteome</keyword>
<evidence type="ECO:0000256" key="2">
    <source>
        <dbReference type="ARBA" id="ARBA00023002"/>
    </source>
</evidence>
<proteinExistence type="inferred from homology"/>